<dbReference type="GeneID" id="96604232"/>
<evidence type="ECO:0000313" key="2">
    <source>
        <dbReference type="EMBL" id="MBA9063146.1"/>
    </source>
</evidence>
<protein>
    <submittedName>
        <fullName evidence="2">Uncharacterized protein</fullName>
    </submittedName>
</protein>
<sequence>MTEALWLSISAAAVATACLTAASLLLSKRSAARIDRMVAEREAADRQRVKAGDDADRLLKDNLIRTQR</sequence>
<comment type="caution">
    <text evidence="2">The sequence shown here is derived from an EMBL/GenBank/DDBJ whole genome shotgun (WGS) entry which is preliminary data.</text>
</comment>
<keyword evidence="1" id="KW-1133">Transmembrane helix</keyword>
<reference evidence="2 3" key="1">
    <citation type="submission" date="2020-08" db="EMBL/GenBank/DDBJ databases">
        <title>Genomic Encyclopedia of Type Strains, Phase IV (KMG-IV): sequencing the most valuable type-strain genomes for metagenomic binning, comparative biology and taxonomic classification.</title>
        <authorList>
            <person name="Goeker M."/>
        </authorList>
    </citation>
    <scope>NUCLEOTIDE SEQUENCE [LARGE SCALE GENOMIC DNA]</scope>
    <source>
        <strain evidence="2 3">DSM 5686</strain>
    </source>
</reference>
<evidence type="ECO:0000256" key="1">
    <source>
        <dbReference type="SAM" id="Phobius"/>
    </source>
</evidence>
<keyword evidence="3" id="KW-1185">Reference proteome</keyword>
<dbReference type="EMBL" id="JACJIM010000003">
    <property type="protein sequence ID" value="MBA9063146.1"/>
    <property type="molecule type" value="Genomic_DNA"/>
</dbReference>
<keyword evidence="1" id="KW-0812">Transmembrane</keyword>
<proteinExistence type="predicted"/>
<dbReference type="RefSeq" id="WP_182592078.1">
    <property type="nucleotide sequence ID" value="NZ_JACJIM010000003.1"/>
</dbReference>
<feature type="transmembrane region" description="Helical" evidence="1">
    <location>
        <begin position="6"/>
        <end position="27"/>
    </location>
</feature>
<organism evidence="2 3">
    <name type="scientific">Methylobacterium fujisawaense</name>
    <dbReference type="NCBI Taxonomy" id="107400"/>
    <lineage>
        <taxon>Bacteria</taxon>
        <taxon>Pseudomonadati</taxon>
        <taxon>Pseudomonadota</taxon>
        <taxon>Alphaproteobacteria</taxon>
        <taxon>Hyphomicrobiales</taxon>
        <taxon>Methylobacteriaceae</taxon>
        <taxon>Methylobacterium</taxon>
    </lineage>
</organism>
<gene>
    <name evidence="2" type="ORF">GGQ91_002534</name>
</gene>
<evidence type="ECO:0000313" key="3">
    <source>
        <dbReference type="Proteomes" id="UP000565455"/>
    </source>
</evidence>
<dbReference type="Proteomes" id="UP000565455">
    <property type="component" value="Unassembled WGS sequence"/>
</dbReference>
<keyword evidence="1" id="KW-0472">Membrane</keyword>
<accession>A0ABR6DAM1</accession>
<name>A0ABR6DAM1_9HYPH</name>